<evidence type="ECO:0000256" key="1">
    <source>
        <dbReference type="SAM" id="Phobius"/>
    </source>
</evidence>
<proteinExistence type="predicted"/>
<keyword evidence="3" id="KW-0645">Protease</keyword>
<feature type="transmembrane region" description="Helical" evidence="1">
    <location>
        <begin position="25"/>
        <end position="45"/>
    </location>
</feature>
<evidence type="ECO:0000313" key="4">
    <source>
        <dbReference type="Proteomes" id="UP000519004"/>
    </source>
</evidence>
<sequence length="348" mass="38127">MQRPLQRLIGALGRRNDKGALPQRALVRLSLLALAVLVLACYQMPGWIVRGWLVQSEFVVGVVAEAVPAPALPADVPGLRAIDCRPGPPVVPGGRGRLAMPGDESTHTCHYRFGMDASTLLQRRDVSLLELIERTLGAAAASRATWTTREVFLGSEQAAEILPDAVNLLVWVGLALLLGWRPAADLAQLRVLGTRRHWPTAALWCSPLMVQWLFSSLRRWGPESLTPLLWSTSAITQKAGWLASDLFRGCVAAPVVEELVYRVWLIPLLARIMNPHAAVILSAAAFSWPHGQAYLAYFAGGIAFGYLWLVFRNGLLCMAIHAAGNLGPVLFMRDRFTWLPGVHEVFSP</sequence>
<dbReference type="PANTHER" id="PTHR43592">
    <property type="entry name" value="CAAX AMINO TERMINAL PROTEASE"/>
    <property type="match status" value="1"/>
</dbReference>
<dbReference type="RefSeq" id="WP_183948182.1">
    <property type="nucleotide sequence ID" value="NZ_JACHHX010000008.1"/>
</dbReference>
<protein>
    <submittedName>
        <fullName evidence="3">Membrane protease YdiL (CAAX protease family)</fullName>
    </submittedName>
</protein>
<feature type="domain" description="CAAX prenyl protease 2/Lysostaphin resistance protein A-like" evidence="2">
    <location>
        <begin position="241"/>
        <end position="326"/>
    </location>
</feature>
<evidence type="ECO:0000313" key="3">
    <source>
        <dbReference type="EMBL" id="MBB5015495.1"/>
    </source>
</evidence>
<dbReference type="Pfam" id="PF02517">
    <property type="entry name" value="Rce1-like"/>
    <property type="match status" value="1"/>
</dbReference>
<dbReference type="Proteomes" id="UP000519004">
    <property type="component" value="Unassembled WGS sequence"/>
</dbReference>
<dbReference type="AlphaFoldDB" id="A0A7W8DE59"/>
<dbReference type="GO" id="GO:0080120">
    <property type="term" value="P:CAAX-box protein maturation"/>
    <property type="evidence" value="ECO:0007669"/>
    <property type="project" value="UniProtKB-ARBA"/>
</dbReference>
<keyword evidence="1" id="KW-1133">Transmembrane helix</keyword>
<gene>
    <name evidence="3" type="ORF">HNQ58_001399</name>
</gene>
<organism evidence="3 4">
    <name type="scientific">Rehaibacterium terrae</name>
    <dbReference type="NCBI Taxonomy" id="1341696"/>
    <lineage>
        <taxon>Bacteria</taxon>
        <taxon>Pseudomonadati</taxon>
        <taxon>Pseudomonadota</taxon>
        <taxon>Gammaproteobacteria</taxon>
        <taxon>Lysobacterales</taxon>
        <taxon>Lysobacteraceae</taxon>
        <taxon>Rehaibacterium</taxon>
    </lineage>
</organism>
<dbReference type="PANTHER" id="PTHR43592:SF15">
    <property type="entry name" value="CAAX AMINO TERMINAL PROTEASE FAMILY PROTEIN"/>
    <property type="match status" value="1"/>
</dbReference>
<keyword evidence="3" id="KW-0378">Hydrolase</keyword>
<dbReference type="InterPro" id="IPR003675">
    <property type="entry name" value="Rce1/LyrA-like_dom"/>
</dbReference>
<dbReference type="GO" id="GO:0006508">
    <property type="term" value="P:proteolysis"/>
    <property type="evidence" value="ECO:0007669"/>
    <property type="project" value="UniProtKB-KW"/>
</dbReference>
<evidence type="ECO:0000259" key="2">
    <source>
        <dbReference type="Pfam" id="PF02517"/>
    </source>
</evidence>
<comment type="caution">
    <text evidence="3">The sequence shown here is derived from an EMBL/GenBank/DDBJ whole genome shotgun (WGS) entry which is preliminary data.</text>
</comment>
<feature type="transmembrane region" description="Helical" evidence="1">
    <location>
        <begin position="294"/>
        <end position="311"/>
    </location>
</feature>
<dbReference type="EMBL" id="JACHHX010000008">
    <property type="protein sequence ID" value="MBB5015495.1"/>
    <property type="molecule type" value="Genomic_DNA"/>
</dbReference>
<dbReference type="GO" id="GO:0004175">
    <property type="term" value="F:endopeptidase activity"/>
    <property type="evidence" value="ECO:0007669"/>
    <property type="project" value="UniProtKB-ARBA"/>
</dbReference>
<reference evidence="3 4" key="1">
    <citation type="submission" date="2020-08" db="EMBL/GenBank/DDBJ databases">
        <title>Genomic Encyclopedia of Type Strains, Phase IV (KMG-IV): sequencing the most valuable type-strain genomes for metagenomic binning, comparative biology and taxonomic classification.</title>
        <authorList>
            <person name="Goeker M."/>
        </authorList>
    </citation>
    <scope>NUCLEOTIDE SEQUENCE [LARGE SCALE GENOMIC DNA]</scope>
    <source>
        <strain evidence="3 4">DSM 25897</strain>
    </source>
</reference>
<keyword evidence="4" id="KW-1185">Reference proteome</keyword>
<keyword evidence="1" id="KW-0472">Membrane</keyword>
<name>A0A7W8DE59_9GAMM</name>
<keyword evidence="1" id="KW-0812">Transmembrane</keyword>
<accession>A0A7W8DE59</accession>